<gene>
    <name evidence="2" type="ORF">Tci_872178</name>
</gene>
<accession>A0A699STG0</accession>
<feature type="compositionally biased region" description="Polar residues" evidence="1">
    <location>
        <begin position="100"/>
        <end position="116"/>
    </location>
</feature>
<dbReference type="EMBL" id="BKCJ011183362">
    <property type="protein sequence ID" value="GFD00209.1"/>
    <property type="molecule type" value="Genomic_DNA"/>
</dbReference>
<organism evidence="2">
    <name type="scientific">Tanacetum cinerariifolium</name>
    <name type="common">Dalmatian daisy</name>
    <name type="synonym">Chrysanthemum cinerariifolium</name>
    <dbReference type="NCBI Taxonomy" id="118510"/>
    <lineage>
        <taxon>Eukaryota</taxon>
        <taxon>Viridiplantae</taxon>
        <taxon>Streptophyta</taxon>
        <taxon>Embryophyta</taxon>
        <taxon>Tracheophyta</taxon>
        <taxon>Spermatophyta</taxon>
        <taxon>Magnoliopsida</taxon>
        <taxon>eudicotyledons</taxon>
        <taxon>Gunneridae</taxon>
        <taxon>Pentapetalae</taxon>
        <taxon>asterids</taxon>
        <taxon>campanulids</taxon>
        <taxon>Asterales</taxon>
        <taxon>Asteraceae</taxon>
        <taxon>Asteroideae</taxon>
        <taxon>Anthemideae</taxon>
        <taxon>Anthemidinae</taxon>
        <taxon>Tanacetum</taxon>
    </lineage>
</organism>
<evidence type="ECO:0000256" key="1">
    <source>
        <dbReference type="SAM" id="MobiDB-lite"/>
    </source>
</evidence>
<proteinExistence type="predicted"/>
<dbReference type="AlphaFoldDB" id="A0A699STG0"/>
<reference evidence="2" key="1">
    <citation type="journal article" date="2019" name="Sci. Rep.">
        <title>Draft genome of Tanacetum cinerariifolium, the natural source of mosquito coil.</title>
        <authorList>
            <person name="Yamashiro T."/>
            <person name="Shiraishi A."/>
            <person name="Satake H."/>
            <person name="Nakayama K."/>
        </authorList>
    </citation>
    <scope>NUCLEOTIDE SEQUENCE</scope>
</reference>
<feature type="region of interest" description="Disordered" evidence="1">
    <location>
        <begin position="28"/>
        <end position="74"/>
    </location>
</feature>
<sequence>GAPMGESLAAIQLDLAFTIFMPEDAPAGINDLDPLSFADPLSRPPADAAQSSQGIAVAGDPESENASSPAEARELEIKNLEALLEAEANTKKAAEDRSVGLSQESKNMRAQFSDLQ</sequence>
<feature type="non-terminal residue" evidence="2">
    <location>
        <position position="1"/>
    </location>
</feature>
<feature type="non-terminal residue" evidence="2">
    <location>
        <position position="116"/>
    </location>
</feature>
<feature type="region of interest" description="Disordered" evidence="1">
    <location>
        <begin position="88"/>
        <end position="116"/>
    </location>
</feature>
<evidence type="ECO:0000313" key="2">
    <source>
        <dbReference type="EMBL" id="GFD00209.1"/>
    </source>
</evidence>
<feature type="compositionally biased region" description="Basic and acidic residues" evidence="1">
    <location>
        <begin position="88"/>
        <end position="98"/>
    </location>
</feature>
<comment type="caution">
    <text evidence="2">The sequence shown here is derived from an EMBL/GenBank/DDBJ whole genome shotgun (WGS) entry which is preliminary data.</text>
</comment>
<protein>
    <submittedName>
        <fullName evidence="2">Uncharacterized protein</fullName>
    </submittedName>
</protein>
<name>A0A699STG0_TANCI</name>